<dbReference type="PROSITE" id="PS51898">
    <property type="entry name" value="TYR_RECOMBINASE"/>
    <property type="match status" value="1"/>
</dbReference>
<dbReference type="RefSeq" id="WP_359268298.1">
    <property type="nucleotide sequence ID" value="NZ_JBEZNA010000004.1"/>
</dbReference>
<reference evidence="5 6" key="1">
    <citation type="submission" date="2024-06" db="EMBL/GenBank/DDBJ databases">
        <title>The Natural Products Discovery Center: Release of the First 8490 Sequenced Strains for Exploring Actinobacteria Biosynthetic Diversity.</title>
        <authorList>
            <person name="Kalkreuter E."/>
            <person name="Kautsar S.A."/>
            <person name="Yang D."/>
            <person name="Bader C.D."/>
            <person name="Teijaro C.N."/>
            <person name="Fluegel L."/>
            <person name="Davis C.M."/>
            <person name="Simpson J.R."/>
            <person name="Lauterbach L."/>
            <person name="Steele A.D."/>
            <person name="Gui C."/>
            <person name="Meng S."/>
            <person name="Li G."/>
            <person name="Viehrig K."/>
            <person name="Ye F."/>
            <person name="Su P."/>
            <person name="Kiefer A.F."/>
            <person name="Nichols A."/>
            <person name="Cepeda A.J."/>
            <person name="Yan W."/>
            <person name="Fan B."/>
            <person name="Jiang Y."/>
            <person name="Adhikari A."/>
            <person name="Zheng C.-J."/>
            <person name="Schuster L."/>
            <person name="Cowan T.M."/>
            <person name="Smanski M.J."/>
            <person name="Chevrette M.G."/>
            <person name="De Carvalho L.P.S."/>
            <person name="Shen B."/>
        </authorList>
    </citation>
    <scope>NUCLEOTIDE SEQUENCE [LARGE SCALE GENOMIC DNA]</scope>
    <source>
        <strain evidence="5 6">NPDC048117</strain>
    </source>
</reference>
<proteinExistence type="predicted"/>
<keyword evidence="1" id="KW-0238">DNA-binding</keyword>
<protein>
    <submittedName>
        <fullName evidence="5">Site-specific integrase</fullName>
    </submittedName>
</protein>
<feature type="domain" description="Tyr recombinase" evidence="4">
    <location>
        <begin position="189"/>
        <end position="440"/>
    </location>
</feature>
<keyword evidence="6" id="KW-1185">Reference proteome</keyword>
<dbReference type="InterPro" id="IPR002104">
    <property type="entry name" value="Integrase_catalytic"/>
</dbReference>
<keyword evidence="2" id="KW-0233">DNA recombination</keyword>
<dbReference type="Pfam" id="PF00589">
    <property type="entry name" value="Phage_integrase"/>
    <property type="match status" value="1"/>
</dbReference>
<feature type="region of interest" description="Disordered" evidence="3">
    <location>
        <begin position="28"/>
        <end position="47"/>
    </location>
</feature>
<dbReference type="PANTHER" id="PTHR30349">
    <property type="entry name" value="PHAGE INTEGRASE-RELATED"/>
    <property type="match status" value="1"/>
</dbReference>
<evidence type="ECO:0000256" key="1">
    <source>
        <dbReference type="ARBA" id="ARBA00023125"/>
    </source>
</evidence>
<evidence type="ECO:0000256" key="2">
    <source>
        <dbReference type="ARBA" id="ARBA00023172"/>
    </source>
</evidence>
<comment type="caution">
    <text evidence="5">The sequence shown here is derived from an EMBL/GenBank/DDBJ whole genome shotgun (WGS) entry which is preliminary data.</text>
</comment>
<name>A0ABV3EJ57_9ACTN</name>
<dbReference type="InterPro" id="IPR010998">
    <property type="entry name" value="Integrase_recombinase_N"/>
</dbReference>
<dbReference type="EMBL" id="JBEZNA010000004">
    <property type="protein sequence ID" value="MEU9576225.1"/>
    <property type="molecule type" value="Genomic_DNA"/>
</dbReference>
<evidence type="ECO:0000256" key="3">
    <source>
        <dbReference type="SAM" id="MobiDB-lite"/>
    </source>
</evidence>
<dbReference type="CDD" id="cd01189">
    <property type="entry name" value="INT_ICEBs1_C_like"/>
    <property type="match status" value="1"/>
</dbReference>
<dbReference type="InterPro" id="IPR013762">
    <property type="entry name" value="Integrase-like_cat_sf"/>
</dbReference>
<evidence type="ECO:0000313" key="5">
    <source>
        <dbReference type="EMBL" id="MEU9576225.1"/>
    </source>
</evidence>
<dbReference type="SUPFAM" id="SSF56349">
    <property type="entry name" value="DNA breaking-rejoining enzymes"/>
    <property type="match status" value="1"/>
</dbReference>
<dbReference type="Gene3D" id="1.10.443.10">
    <property type="entry name" value="Intergrase catalytic core"/>
    <property type="match status" value="1"/>
</dbReference>
<evidence type="ECO:0000313" key="6">
    <source>
        <dbReference type="Proteomes" id="UP001551584"/>
    </source>
</evidence>
<gene>
    <name evidence="5" type="ORF">AB0D95_02875</name>
</gene>
<accession>A0ABV3EJ57</accession>
<dbReference type="Gene3D" id="1.10.150.130">
    <property type="match status" value="1"/>
</dbReference>
<evidence type="ECO:0000259" key="4">
    <source>
        <dbReference type="PROSITE" id="PS51898"/>
    </source>
</evidence>
<dbReference type="InterPro" id="IPR011010">
    <property type="entry name" value="DNA_brk_join_enz"/>
</dbReference>
<dbReference type="Proteomes" id="UP001551584">
    <property type="component" value="Unassembled WGS sequence"/>
</dbReference>
<organism evidence="5 6">
    <name type="scientific">Streptomyces chilikensis</name>
    <dbReference type="NCBI Taxonomy" id="1194079"/>
    <lineage>
        <taxon>Bacteria</taxon>
        <taxon>Bacillati</taxon>
        <taxon>Actinomycetota</taxon>
        <taxon>Actinomycetes</taxon>
        <taxon>Kitasatosporales</taxon>
        <taxon>Streptomycetaceae</taxon>
        <taxon>Streptomyces</taxon>
    </lineage>
</organism>
<dbReference type="InterPro" id="IPR050090">
    <property type="entry name" value="Tyrosine_recombinase_XerCD"/>
</dbReference>
<dbReference type="PANTHER" id="PTHR30349:SF91">
    <property type="entry name" value="INTA PROTEIN"/>
    <property type="match status" value="1"/>
</dbReference>
<sequence length="446" mass="49831">MGRKPAKRRDDGAGTIIFREEDQSWHGWVTVGTKPDGKRDRRHRRAKTKTELLAKMDELKKQRDSGQVRGPGKGPTLGEWLMDYLDTVCARKVADGTMSPRTLEDYVSKARIHVLPTVGSQPLDALRPDHLERTYIDLLSGKHTGRVLASRTVLKVHWLISGALKAAHRRGMVARNVADLVEAPAPADEEIVPFTREEARQVLAAATKRRNGLRWAVSLALGLRQGEALGLRWEYVNLDKAEIKVWWQLQRLAWQHGCDDPHACGEARHKQVPCPKGCGKHSKVRGCPPVCAPDCEKHAAKCPLRKEGGLVFRPPKTKGRRVVPIPPPMIPMFRAHAVQQKRERLVAGQRWQPHDLVFCYEDGHPIGPRADWAEWKEILVEAGVRDARVHDGRHTAGTLMIEEGVNERVVMELLGHSSIVLTQRYTHVASSLAATAAVKMGDALFG</sequence>